<dbReference type="Proteomes" id="UP000324091">
    <property type="component" value="Chromosome 1"/>
</dbReference>
<evidence type="ECO:0000313" key="3">
    <source>
        <dbReference type="Proteomes" id="UP000324091"/>
    </source>
</evidence>
<comment type="caution">
    <text evidence="2">The sequence shown here is derived from an EMBL/GenBank/DDBJ whole genome shotgun (WGS) entry which is preliminary data.</text>
</comment>
<evidence type="ECO:0000313" key="2">
    <source>
        <dbReference type="EMBL" id="TWW82232.1"/>
    </source>
</evidence>
<sequence length="100" mass="11224">MGKDESQEWSEEDPDTKQTQPERRQSTEGKSSGRSCPTCCLKTRDCLMSNECGRALQISSVVAWCGMCIRMWKPILDAKPAFPGSPSILQHLPLQRPRSI</sequence>
<name>A0A5C6PR05_9TELE</name>
<organism evidence="2 3">
    <name type="scientific">Takifugu flavidus</name>
    <name type="common">sansaifugu</name>
    <dbReference type="NCBI Taxonomy" id="433684"/>
    <lineage>
        <taxon>Eukaryota</taxon>
        <taxon>Metazoa</taxon>
        <taxon>Chordata</taxon>
        <taxon>Craniata</taxon>
        <taxon>Vertebrata</taxon>
        <taxon>Euteleostomi</taxon>
        <taxon>Actinopterygii</taxon>
        <taxon>Neopterygii</taxon>
        <taxon>Teleostei</taxon>
        <taxon>Neoteleostei</taxon>
        <taxon>Acanthomorphata</taxon>
        <taxon>Eupercaria</taxon>
        <taxon>Tetraodontiformes</taxon>
        <taxon>Tetradontoidea</taxon>
        <taxon>Tetraodontidae</taxon>
        <taxon>Takifugu</taxon>
    </lineage>
</organism>
<gene>
    <name evidence="2" type="ORF">D4764_01G0020470</name>
</gene>
<keyword evidence="3" id="KW-1185">Reference proteome</keyword>
<dbReference type="AlphaFoldDB" id="A0A5C6PR05"/>
<feature type="region of interest" description="Disordered" evidence="1">
    <location>
        <begin position="1"/>
        <end position="38"/>
    </location>
</feature>
<evidence type="ECO:0000256" key="1">
    <source>
        <dbReference type="SAM" id="MobiDB-lite"/>
    </source>
</evidence>
<proteinExistence type="predicted"/>
<reference evidence="2 3" key="1">
    <citation type="submission" date="2019-04" db="EMBL/GenBank/DDBJ databases">
        <title>Chromosome genome assembly for Takifugu flavidus.</title>
        <authorList>
            <person name="Xiao S."/>
        </authorList>
    </citation>
    <scope>NUCLEOTIDE SEQUENCE [LARGE SCALE GENOMIC DNA]</scope>
    <source>
        <strain evidence="2">HTHZ2018</strain>
        <tissue evidence="2">Muscle</tissue>
    </source>
</reference>
<accession>A0A5C6PR05</accession>
<dbReference type="EMBL" id="RHFK02000001">
    <property type="protein sequence ID" value="TWW82232.1"/>
    <property type="molecule type" value="Genomic_DNA"/>
</dbReference>
<protein>
    <submittedName>
        <fullName evidence="2">Uncharacterized protein</fullName>
    </submittedName>
</protein>